<sequence>MFNWDGRYGMPSRQVYIIINAPGLQRIRLLIGNVGISYISIAHQNHFHLKMTYTFIYCHYW</sequence>
<reference evidence="1" key="2">
    <citation type="journal article" date="2015" name="Fish Shellfish Immunol.">
        <title>Early steps in the European eel (Anguilla anguilla)-Vibrio vulnificus interaction in the gills: Role of the RtxA13 toxin.</title>
        <authorList>
            <person name="Callol A."/>
            <person name="Pajuelo D."/>
            <person name="Ebbesson L."/>
            <person name="Teles M."/>
            <person name="MacKenzie S."/>
            <person name="Amaro C."/>
        </authorList>
    </citation>
    <scope>NUCLEOTIDE SEQUENCE</scope>
</reference>
<protein>
    <submittedName>
        <fullName evidence="1">Uncharacterized protein</fullName>
    </submittedName>
</protein>
<reference evidence="1" key="1">
    <citation type="submission" date="2014-11" db="EMBL/GenBank/DDBJ databases">
        <authorList>
            <person name="Amaro Gonzalez C."/>
        </authorList>
    </citation>
    <scope>NUCLEOTIDE SEQUENCE</scope>
</reference>
<dbReference type="AlphaFoldDB" id="A0A0E9TXY9"/>
<accession>A0A0E9TXY9</accession>
<name>A0A0E9TXY9_ANGAN</name>
<evidence type="ECO:0000313" key="1">
    <source>
        <dbReference type="EMBL" id="JAH58401.1"/>
    </source>
</evidence>
<organism evidence="1">
    <name type="scientific">Anguilla anguilla</name>
    <name type="common">European freshwater eel</name>
    <name type="synonym">Muraena anguilla</name>
    <dbReference type="NCBI Taxonomy" id="7936"/>
    <lineage>
        <taxon>Eukaryota</taxon>
        <taxon>Metazoa</taxon>
        <taxon>Chordata</taxon>
        <taxon>Craniata</taxon>
        <taxon>Vertebrata</taxon>
        <taxon>Euteleostomi</taxon>
        <taxon>Actinopterygii</taxon>
        <taxon>Neopterygii</taxon>
        <taxon>Teleostei</taxon>
        <taxon>Anguilliformes</taxon>
        <taxon>Anguillidae</taxon>
        <taxon>Anguilla</taxon>
    </lineage>
</organism>
<proteinExistence type="predicted"/>
<dbReference type="EMBL" id="GBXM01050176">
    <property type="protein sequence ID" value="JAH58401.1"/>
    <property type="molecule type" value="Transcribed_RNA"/>
</dbReference>